<dbReference type="PANTHER" id="PTHR22916">
    <property type="entry name" value="GLYCOSYLTRANSFERASE"/>
    <property type="match status" value="1"/>
</dbReference>
<keyword evidence="3" id="KW-1185">Reference proteome</keyword>
<dbReference type="EMBL" id="RHJS01000002">
    <property type="protein sequence ID" value="RRK30267.1"/>
    <property type="molecule type" value="Genomic_DNA"/>
</dbReference>
<dbReference type="CDD" id="cd00761">
    <property type="entry name" value="Glyco_tranf_GTA_type"/>
    <property type="match status" value="1"/>
</dbReference>
<evidence type="ECO:0000313" key="3">
    <source>
        <dbReference type="Proteomes" id="UP000274920"/>
    </source>
</evidence>
<gene>
    <name evidence="2" type="ORF">EBB54_01890</name>
</gene>
<comment type="caution">
    <text evidence="2">The sequence shown here is derived from an EMBL/GenBank/DDBJ whole genome shotgun (WGS) entry which is preliminary data.</text>
</comment>
<dbReference type="PANTHER" id="PTHR22916:SF3">
    <property type="entry name" value="UDP-GLCNAC:BETAGAL BETA-1,3-N-ACETYLGLUCOSAMINYLTRANSFERASE-LIKE PROTEIN 1"/>
    <property type="match status" value="1"/>
</dbReference>
<proteinExistence type="predicted"/>
<accession>A0A3R8JKD9</accession>
<dbReference type="Pfam" id="PF00535">
    <property type="entry name" value="Glycos_transf_2"/>
    <property type="match status" value="1"/>
</dbReference>
<evidence type="ECO:0000259" key="1">
    <source>
        <dbReference type="Pfam" id="PF00535"/>
    </source>
</evidence>
<dbReference type="SUPFAM" id="SSF53448">
    <property type="entry name" value="Nucleotide-diphospho-sugar transferases"/>
    <property type="match status" value="1"/>
</dbReference>
<dbReference type="Proteomes" id="UP000274920">
    <property type="component" value="Unassembled WGS sequence"/>
</dbReference>
<evidence type="ECO:0000313" key="2">
    <source>
        <dbReference type="EMBL" id="RRK30267.1"/>
    </source>
</evidence>
<sequence>MMLMEVRTMVKELISIIVPIYNSARYICECVYSVLEQTYENFELILIDDGSLDESKEICLKLCETDKRIRFFPQEHRGVSAARNTGLKAAEGKYLFYMDSDDIIHPNLLGTLYNELEKTNSIMAVSQFHSIKDVDKREQLTAMPNREKPFFSYIEKSKVIEYFLGGICKEFKALAGKMILRSSVQTYFFDESLSHGEDTKYISDFTEWIRCCHITSRLVFL</sequence>
<dbReference type="Gene3D" id="3.90.550.10">
    <property type="entry name" value="Spore Coat Polysaccharide Biosynthesis Protein SpsA, Chain A"/>
    <property type="match status" value="1"/>
</dbReference>
<organism evidence="2 3">
    <name type="scientific">Schaedlerella arabinosiphila</name>
    <dbReference type="NCBI Taxonomy" id="2044587"/>
    <lineage>
        <taxon>Bacteria</taxon>
        <taxon>Bacillati</taxon>
        <taxon>Bacillota</taxon>
        <taxon>Clostridia</taxon>
        <taxon>Lachnospirales</taxon>
        <taxon>Lachnospiraceae</taxon>
        <taxon>Schaedlerella</taxon>
    </lineage>
</organism>
<keyword evidence="2" id="KW-0808">Transferase</keyword>
<dbReference type="GO" id="GO:0016758">
    <property type="term" value="F:hexosyltransferase activity"/>
    <property type="evidence" value="ECO:0007669"/>
    <property type="project" value="UniProtKB-ARBA"/>
</dbReference>
<dbReference type="AlphaFoldDB" id="A0A3R8JKD9"/>
<dbReference type="InterPro" id="IPR001173">
    <property type="entry name" value="Glyco_trans_2-like"/>
</dbReference>
<protein>
    <submittedName>
        <fullName evidence="2">Glycosyltransferase family 2 protein</fullName>
    </submittedName>
</protein>
<name>A0A3R8JKD9_9FIRM</name>
<reference evidence="2" key="1">
    <citation type="submission" date="2018-10" db="EMBL/GenBank/DDBJ databases">
        <title>Schaedlerella arabinophila gen. nov. sp. nov., isolated from the mouse intestinal tract and comparative analysis with the genome of the closely related altered Schaedler flora strain ASF502.</title>
        <authorList>
            <person name="Miyake S."/>
            <person name="Soh M."/>
            <person name="Seedorf H."/>
        </authorList>
    </citation>
    <scope>NUCLEOTIDE SEQUENCE [LARGE SCALE GENOMIC DNA]</scope>
    <source>
        <strain evidence="2">DSM 106076</strain>
    </source>
</reference>
<dbReference type="InterPro" id="IPR029044">
    <property type="entry name" value="Nucleotide-diphossugar_trans"/>
</dbReference>
<feature type="domain" description="Glycosyltransferase 2-like" evidence="1">
    <location>
        <begin position="15"/>
        <end position="150"/>
    </location>
</feature>